<gene>
    <name evidence="11" type="primary">ABSGL_11077.1 scaffold 12129</name>
</gene>
<dbReference type="GO" id="GO:0030970">
    <property type="term" value="P:retrograde protein transport, ER to cytosol"/>
    <property type="evidence" value="ECO:0007669"/>
    <property type="project" value="TreeGrafter"/>
</dbReference>
<evidence type="ECO:0000313" key="11">
    <source>
        <dbReference type="EMBL" id="SAM05208.1"/>
    </source>
</evidence>
<sequence>MVQPGVVLTLSLISSAVLCQASSFIHEDILAYPRYKVELAEKKISESSVFGQQQPKPKQIGWWNTQDRQGSDYSQVIMMTANSQPFLCTIPDITAQQKHHSSSSTNTKPDPSSSLKETQHTIERGLELLKPLTKNCLYFHSFGYWTYEYCHMQHVRQFHVDTTKSDTDDKLILDEKSSFILGSFPKQDDTSSTVDNRNDEEGTVNPQAKHSTGSNIDKVAIHQADTTTATSSSSSSTSATLRRVDGQHLLVQHWGNGSPCDITNQPRAIDVQFQCGPENDRIAFIEEVSTCRYRMTISTPRLCDDSMLGIKKESESHPIECNPIVPEHWISDHEEQQNDESPTTAATEAAATEATTLETIEQQDSVKPTQHLSQVDGKPSKEETSAPLDDMEKNELVGMISSLSRQVEQLQRSMEQQYSIDQLLQQNQVFFLDQNGQMVLGPGASYHDPLQQSSVTNKEAVTPQTLIKQFLLGTSSTPTDNSNRHKQQIDGAESQKQNKEAYKKNYYSLA</sequence>
<dbReference type="GO" id="GO:0005789">
    <property type="term" value="C:endoplasmic reticulum membrane"/>
    <property type="evidence" value="ECO:0007669"/>
    <property type="project" value="UniProtKB-SubCell"/>
</dbReference>
<evidence type="ECO:0000256" key="6">
    <source>
        <dbReference type="ARBA" id="ARBA00022824"/>
    </source>
</evidence>
<feature type="region of interest" description="Disordered" evidence="8">
    <location>
        <begin position="473"/>
        <end position="510"/>
    </location>
</feature>
<organism evidence="11">
    <name type="scientific">Absidia glauca</name>
    <name type="common">Pin mould</name>
    <dbReference type="NCBI Taxonomy" id="4829"/>
    <lineage>
        <taxon>Eukaryota</taxon>
        <taxon>Fungi</taxon>
        <taxon>Fungi incertae sedis</taxon>
        <taxon>Mucoromycota</taxon>
        <taxon>Mucoromycotina</taxon>
        <taxon>Mucoromycetes</taxon>
        <taxon>Mucorales</taxon>
        <taxon>Cunninghamellaceae</taxon>
        <taxon>Absidia</taxon>
    </lineage>
</organism>
<keyword evidence="4 9" id="KW-0732">Signal</keyword>
<feature type="signal peptide" evidence="9">
    <location>
        <begin position="1"/>
        <end position="19"/>
    </location>
</feature>
<dbReference type="Pfam" id="PF07915">
    <property type="entry name" value="PRKCSH"/>
    <property type="match status" value="1"/>
</dbReference>
<dbReference type="InterPro" id="IPR045149">
    <property type="entry name" value="OS-9-like"/>
</dbReference>
<comment type="similarity">
    <text evidence="2">Belongs to the OS-9 family.</text>
</comment>
<evidence type="ECO:0000259" key="10">
    <source>
        <dbReference type="PROSITE" id="PS51914"/>
    </source>
</evidence>
<evidence type="ECO:0000256" key="1">
    <source>
        <dbReference type="ARBA" id="ARBA00004367"/>
    </source>
</evidence>
<proteinExistence type="inferred from homology"/>
<dbReference type="OrthoDB" id="448954at2759"/>
<dbReference type="FunCoup" id="A0A168QP09">
    <property type="interactions" value="139"/>
</dbReference>
<evidence type="ECO:0000256" key="3">
    <source>
        <dbReference type="ARBA" id="ARBA00018727"/>
    </source>
</evidence>
<dbReference type="InterPro" id="IPR044865">
    <property type="entry name" value="MRH_dom"/>
</dbReference>
<name>A0A168QP09_ABSGL</name>
<dbReference type="GO" id="GO:0030968">
    <property type="term" value="P:endoplasmic reticulum unfolded protein response"/>
    <property type="evidence" value="ECO:0007669"/>
    <property type="project" value="InterPro"/>
</dbReference>
<protein>
    <recommendedName>
        <fullName evidence="3">Protein OS-9 homolog</fullName>
    </recommendedName>
</protein>
<feature type="compositionally biased region" description="Polar residues" evidence="8">
    <location>
        <begin position="204"/>
        <end position="215"/>
    </location>
</feature>
<comment type="subcellular location">
    <subcellularLocation>
        <location evidence="1">Endoplasmic reticulum membrane</location>
        <topology evidence="1">Peripheral membrane protein</topology>
        <orientation evidence="1">Lumenal side</orientation>
    </subcellularLocation>
</comment>
<accession>A0A168QP09</accession>
<feature type="chain" id="PRO_5007899923" description="Protein OS-9 homolog" evidence="9">
    <location>
        <begin position="20"/>
        <end position="510"/>
    </location>
</feature>
<evidence type="ECO:0000256" key="9">
    <source>
        <dbReference type="SAM" id="SignalP"/>
    </source>
</evidence>
<dbReference type="Gene3D" id="2.70.130.10">
    <property type="entry name" value="Mannose-6-phosphate receptor binding domain"/>
    <property type="match status" value="1"/>
</dbReference>
<dbReference type="PANTHER" id="PTHR15414">
    <property type="entry name" value="OS-9-RELATED"/>
    <property type="match status" value="1"/>
</dbReference>
<dbReference type="Proteomes" id="UP000078561">
    <property type="component" value="Unassembled WGS sequence"/>
</dbReference>
<evidence type="ECO:0000313" key="12">
    <source>
        <dbReference type="Proteomes" id="UP000078561"/>
    </source>
</evidence>
<dbReference type="GO" id="GO:0030246">
    <property type="term" value="F:carbohydrate binding"/>
    <property type="evidence" value="ECO:0007669"/>
    <property type="project" value="UniProtKB-KW"/>
</dbReference>
<evidence type="ECO:0000256" key="5">
    <source>
        <dbReference type="ARBA" id="ARBA00022734"/>
    </source>
</evidence>
<feature type="compositionally biased region" description="Basic and acidic residues" evidence="8">
    <location>
        <begin position="378"/>
        <end position="392"/>
    </location>
</feature>
<dbReference type="STRING" id="4829.A0A168QP09"/>
<evidence type="ECO:0000256" key="4">
    <source>
        <dbReference type="ARBA" id="ARBA00022729"/>
    </source>
</evidence>
<keyword evidence="6" id="KW-0256">Endoplasmic reticulum</keyword>
<feature type="region of interest" description="Disordered" evidence="8">
    <location>
        <begin position="358"/>
        <end position="392"/>
    </location>
</feature>
<dbReference type="SUPFAM" id="SSF50911">
    <property type="entry name" value="Mannose 6-phosphate receptor domain"/>
    <property type="match status" value="1"/>
</dbReference>
<feature type="domain" description="MRH" evidence="10">
    <location>
        <begin position="134"/>
        <end position="305"/>
    </location>
</feature>
<keyword evidence="7" id="KW-1015">Disulfide bond</keyword>
<dbReference type="InterPro" id="IPR012913">
    <property type="entry name" value="OS9-like_dom"/>
</dbReference>
<dbReference type="InterPro" id="IPR009011">
    <property type="entry name" value="Man6P_isomerase_rcpt-bd_dom_sf"/>
</dbReference>
<dbReference type="EMBL" id="LT554433">
    <property type="protein sequence ID" value="SAM05208.1"/>
    <property type="molecule type" value="Genomic_DNA"/>
</dbReference>
<keyword evidence="5" id="KW-0430">Lectin</keyword>
<evidence type="ECO:0000256" key="8">
    <source>
        <dbReference type="SAM" id="MobiDB-lite"/>
    </source>
</evidence>
<feature type="region of interest" description="Disordered" evidence="8">
    <location>
        <begin position="183"/>
        <end position="216"/>
    </location>
</feature>
<dbReference type="GO" id="GO:0005788">
    <property type="term" value="C:endoplasmic reticulum lumen"/>
    <property type="evidence" value="ECO:0007669"/>
    <property type="project" value="TreeGrafter"/>
</dbReference>
<dbReference type="PROSITE" id="PS51914">
    <property type="entry name" value="MRH"/>
    <property type="match status" value="1"/>
</dbReference>
<dbReference type="PANTHER" id="PTHR15414:SF0">
    <property type="entry name" value="ENDOPLASMIC RETICULUM LECTIN 1"/>
    <property type="match status" value="1"/>
</dbReference>
<evidence type="ECO:0000256" key="2">
    <source>
        <dbReference type="ARBA" id="ARBA00009918"/>
    </source>
</evidence>
<dbReference type="InParanoid" id="A0A168QP09"/>
<keyword evidence="12" id="KW-1185">Reference proteome</keyword>
<evidence type="ECO:0000256" key="7">
    <source>
        <dbReference type="ARBA" id="ARBA00023157"/>
    </source>
</evidence>
<feature type="compositionally biased region" description="Polar residues" evidence="8">
    <location>
        <begin position="360"/>
        <end position="373"/>
    </location>
</feature>
<feature type="region of interest" description="Disordered" evidence="8">
    <location>
        <begin position="98"/>
        <end position="118"/>
    </location>
</feature>
<dbReference type="AlphaFoldDB" id="A0A168QP09"/>
<feature type="compositionally biased region" description="Polar residues" evidence="8">
    <location>
        <begin position="102"/>
        <end position="116"/>
    </location>
</feature>
<reference evidence="11" key="1">
    <citation type="submission" date="2016-04" db="EMBL/GenBank/DDBJ databases">
        <authorList>
            <person name="Evans L.H."/>
            <person name="Alamgir A."/>
            <person name="Owens N."/>
            <person name="Weber N.D."/>
            <person name="Virtaneva K."/>
            <person name="Barbian K."/>
            <person name="Babar A."/>
            <person name="Rosenke K."/>
        </authorList>
    </citation>
    <scope>NUCLEOTIDE SEQUENCE [LARGE SCALE GENOMIC DNA]</scope>
    <source>
        <strain evidence="11">CBS 101.48</strain>
    </source>
</reference>